<dbReference type="InterPro" id="IPR036047">
    <property type="entry name" value="F-box-like_dom_sf"/>
</dbReference>
<dbReference type="InterPro" id="IPR050618">
    <property type="entry name" value="Ubq-SigPath_Reg"/>
</dbReference>
<keyword evidence="1" id="KW-0732">Signal</keyword>
<dbReference type="PANTHER" id="PTHR12864">
    <property type="entry name" value="RAN BINDING PROTEIN 9-RELATED"/>
    <property type="match status" value="1"/>
</dbReference>
<dbReference type="SUPFAM" id="SSF81383">
    <property type="entry name" value="F-box domain"/>
    <property type="match status" value="1"/>
</dbReference>
<reference evidence="2" key="1">
    <citation type="submission" date="2021-01" db="EMBL/GenBank/DDBJ databases">
        <authorList>
            <person name="Corre E."/>
            <person name="Pelletier E."/>
            <person name="Niang G."/>
            <person name="Scheremetjew M."/>
            <person name="Finn R."/>
            <person name="Kale V."/>
            <person name="Holt S."/>
            <person name="Cochrane G."/>
            <person name="Meng A."/>
            <person name="Brown T."/>
            <person name="Cohen L."/>
        </authorList>
    </citation>
    <scope>NUCLEOTIDE SEQUENCE</scope>
    <source>
        <strain evidence="2">CCMP3105</strain>
    </source>
</reference>
<sequence length="318" mass="34267">MVAHGGLQCFICPLLLEVLDNLEAQDLLRTGSACLLMQQVTASPSLWFRAYCNCYRGHLSPPPSFSELAAGAPTELDTDRFEWRRMACCRARLAPSLPAERCLSGDNVRREMAPPERAGMVDVEHNGLFPQSMVWQRPLEPLPLVRPVAYAELYVHGGASVGLVGGPACCPKHRVGWLSSSLGYHGDDGTLFLGGPRSGAKFGPTFGLDPELVVPDDRTNAPRKADVVGVGIDFGDAGGSEHPRAEVEAGAGTRTAFFTKNGALVGSVQVHCAMRFLAFALHRRGDRASVNMGTCRFLFDIETYSQEPQPAIALGKTS</sequence>
<feature type="chain" id="PRO_5031410486" description="SPRY domain-containing protein" evidence="1">
    <location>
        <begin position="25"/>
        <end position="318"/>
    </location>
</feature>
<gene>
    <name evidence="2" type="ORF">AMON00008_LOCUS54436</name>
</gene>
<organism evidence="2">
    <name type="scientific">Alexandrium monilatum</name>
    <dbReference type="NCBI Taxonomy" id="311494"/>
    <lineage>
        <taxon>Eukaryota</taxon>
        <taxon>Sar</taxon>
        <taxon>Alveolata</taxon>
        <taxon>Dinophyceae</taxon>
        <taxon>Gonyaulacales</taxon>
        <taxon>Pyrocystaceae</taxon>
        <taxon>Alexandrium</taxon>
    </lineage>
</organism>
<feature type="signal peptide" evidence="1">
    <location>
        <begin position="1"/>
        <end position="24"/>
    </location>
</feature>
<evidence type="ECO:0000313" key="2">
    <source>
        <dbReference type="EMBL" id="CAE4652981.1"/>
    </source>
</evidence>
<proteinExistence type="predicted"/>
<evidence type="ECO:0000256" key="1">
    <source>
        <dbReference type="SAM" id="SignalP"/>
    </source>
</evidence>
<accession>A0A7S4W9C1</accession>
<evidence type="ECO:0008006" key="3">
    <source>
        <dbReference type="Google" id="ProtNLM"/>
    </source>
</evidence>
<dbReference type="EMBL" id="HBNR01076571">
    <property type="protein sequence ID" value="CAE4652981.1"/>
    <property type="molecule type" value="Transcribed_RNA"/>
</dbReference>
<dbReference type="InterPro" id="IPR044736">
    <property type="entry name" value="Gid1/RanBPM/SPLA_SPRY"/>
</dbReference>
<dbReference type="InterPro" id="IPR043136">
    <property type="entry name" value="B30.2/SPRY_sf"/>
</dbReference>
<name>A0A7S4W9C1_9DINO</name>
<dbReference type="Gene3D" id="2.60.120.920">
    <property type="match status" value="1"/>
</dbReference>
<dbReference type="AlphaFoldDB" id="A0A7S4W9C1"/>
<protein>
    <recommendedName>
        <fullName evidence="3">SPRY domain-containing protein</fullName>
    </recommendedName>
</protein>
<dbReference type="CDD" id="cd12885">
    <property type="entry name" value="SPRY_RanBP_like"/>
    <property type="match status" value="1"/>
</dbReference>